<gene>
    <name evidence="1" type="ORF">GNC31_004871</name>
</gene>
<dbReference type="Pfam" id="PF14414">
    <property type="entry name" value="WHH"/>
    <property type="match status" value="1"/>
</dbReference>
<proteinExistence type="predicted"/>
<comment type="caution">
    <text evidence="1">The sequence shown here is derived from an EMBL/GenBank/DDBJ whole genome shotgun (WGS) entry which is preliminary data.</text>
</comment>
<feature type="non-terminal residue" evidence="1">
    <location>
        <position position="1"/>
    </location>
</feature>
<dbReference type="Gene3D" id="2.180.10.10">
    <property type="entry name" value="RHS repeat-associated core"/>
    <property type="match status" value="1"/>
</dbReference>
<dbReference type="EMBL" id="DAARUD010000035">
    <property type="protein sequence ID" value="HAE3956031.1"/>
    <property type="molecule type" value="Genomic_DNA"/>
</dbReference>
<organism evidence="1">
    <name type="scientific">Salmonella enterica subsp. enterica serovar Alachua</name>
    <dbReference type="NCBI Taxonomy" id="913240"/>
    <lineage>
        <taxon>Bacteria</taxon>
        <taxon>Pseudomonadati</taxon>
        <taxon>Pseudomonadota</taxon>
        <taxon>Gammaproteobacteria</taxon>
        <taxon>Enterobacterales</taxon>
        <taxon>Enterobacteriaceae</taxon>
        <taxon>Salmonella</taxon>
    </lineage>
</organism>
<dbReference type="AlphaFoldDB" id="A0A5H6FK67"/>
<reference evidence="1" key="1">
    <citation type="journal article" date="2018" name="Genome Biol.">
        <title>SKESA: strategic k-mer extension for scrupulous assemblies.</title>
        <authorList>
            <person name="Souvorov A."/>
            <person name="Agarwala R."/>
            <person name="Lipman D.J."/>
        </authorList>
    </citation>
    <scope>NUCLEOTIDE SEQUENCE</scope>
    <source>
        <strain evidence="1">BCW_2043</strain>
    </source>
</reference>
<name>A0A5H6FK67_SALET</name>
<evidence type="ECO:0008006" key="2">
    <source>
        <dbReference type="Google" id="ProtNLM"/>
    </source>
</evidence>
<dbReference type="InterPro" id="IPR032869">
    <property type="entry name" value="WHH_dom_containing"/>
</dbReference>
<reference evidence="1" key="2">
    <citation type="submission" date="2018-07" db="EMBL/GenBank/DDBJ databases">
        <authorList>
            <consortium name="NCBI Pathogen Detection Project"/>
        </authorList>
    </citation>
    <scope>NUCLEOTIDE SEQUENCE</scope>
    <source>
        <strain evidence="1">BCW_2043</strain>
    </source>
</reference>
<evidence type="ECO:0000313" key="1">
    <source>
        <dbReference type="EMBL" id="HAE3956031.1"/>
    </source>
</evidence>
<protein>
    <recommendedName>
        <fullName evidence="2">RHS repeat protein</fullName>
    </recommendedName>
</protein>
<accession>A0A5H6FK67</accession>
<sequence>PIGLNGGINLYQYAPNPLSWIDPWGLIGKPLNSPLTDKWLDKGGSIWQEIDGQTWVYQDKYGNVVRYPDGYPDFSPYEVQHVDVPDLKGNHRLGPSGDFGKANALAPKGAADLEVNTWHHHQNGVTMQEVPKDIHSRFTHRGGVSNIRNKCL</sequence>